<organism evidence="2 3">
    <name type="scientific">Myroides pelagicus</name>
    <dbReference type="NCBI Taxonomy" id="270914"/>
    <lineage>
        <taxon>Bacteria</taxon>
        <taxon>Pseudomonadati</taxon>
        <taxon>Bacteroidota</taxon>
        <taxon>Flavobacteriia</taxon>
        <taxon>Flavobacteriales</taxon>
        <taxon>Flavobacteriaceae</taxon>
        <taxon>Myroides</taxon>
    </lineage>
</organism>
<accession>A0A7K1GLG6</accession>
<keyword evidence="3" id="KW-1185">Reference proteome</keyword>
<dbReference type="InterPro" id="IPR032627">
    <property type="entry name" value="DUF4876"/>
</dbReference>
<dbReference type="EMBL" id="WMJY01000008">
    <property type="protein sequence ID" value="MTH29283.1"/>
    <property type="molecule type" value="Genomic_DNA"/>
</dbReference>
<dbReference type="OrthoDB" id="1409865at2"/>
<feature type="signal peptide" evidence="1">
    <location>
        <begin position="1"/>
        <end position="23"/>
    </location>
</feature>
<gene>
    <name evidence="2" type="ORF">GJV77_05020</name>
</gene>
<comment type="caution">
    <text evidence="2">The sequence shown here is derived from an EMBL/GenBank/DDBJ whole genome shotgun (WGS) entry which is preliminary data.</text>
</comment>
<evidence type="ECO:0000256" key="1">
    <source>
        <dbReference type="SAM" id="SignalP"/>
    </source>
</evidence>
<name>A0A7K1GLG6_9FLAO</name>
<dbReference type="Pfam" id="PF16215">
    <property type="entry name" value="DUF4876"/>
    <property type="match status" value="1"/>
</dbReference>
<reference evidence="2 3" key="1">
    <citation type="journal article" date="2006" name="Int. J. Syst. Evol. Microbiol.">
        <title>Myroides pelagicus sp. nov., isolated from seawater in Thailand.</title>
        <authorList>
            <person name="Yoon J."/>
            <person name="Maneerat S."/>
            <person name="Kawai F."/>
            <person name="Yokota A."/>
        </authorList>
    </citation>
    <scope>NUCLEOTIDE SEQUENCE [LARGE SCALE GENOMIC DNA]</scope>
    <source>
        <strain evidence="2 3">SM1T</strain>
    </source>
</reference>
<dbReference type="AlphaFoldDB" id="A0A7K1GLG6"/>
<dbReference type="PROSITE" id="PS51257">
    <property type="entry name" value="PROKAR_LIPOPROTEIN"/>
    <property type="match status" value="1"/>
</dbReference>
<protein>
    <submittedName>
        <fullName evidence="2">DUF4876 domain-containing protein</fullName>
    </submittedName>
</protein>
<proteinExistence type="predicted"/>
<keyword evidence="1" id="KW-0732">Signal</keyword>
<evidence type="ECO:0000313" key="2">
    <source>
        <dbReference type="EMBL" id="MTH29283.1"/>
    </source>
</evidence>
<dbReference type="Proteomes" id="UP000488936">
    <property type="component" value="Unassembled WGS sequence"/>
</dbReference>
<feature type="chain" id="PRO_5029604220" evidence="1">
    <location>
        <begin position="24"/>
        <end position="416"/>
    </location>
</feature>
<sequence length="416" mass="45767">MKKRVLAIIVAVMSLTMTTISCSSDDTAIENDQQSQVSNLRLEFNTNKITGFKSFEKLTVVLVELNTGKEILADLSEDSTKAIVAAKGSYRVTIDGIAILESGDKVGIASNSEVKLINAEDKLTLSLIAKAFANDFIIEEVFFTGVVSKEGKGYNSGKYFKITNNTDKTLSTGGLLILRSAFNSAIKQNNYTPEIREEAMPVGGVLYIPHEIGKEVEPGDFIVVADMGLDHSAQVSTAFDLSGSDYEYPNMDNPRLGQVDSPGVPNALVIYSEMNFNMFFLHNRGFESYAIARFPEGVTVESWLKDYKYDYSFEFAANGRVVDRTHYKVPNQWILDGVNSSVQAAWEHNPIGTSVDSGYTGVGTEDGDPARFGKSIRRKQLGVMENGKPLYKDTNNSTEDFIQWGTEASLKNGIVH</sequence>
<dbReference type="RefSeq" id="WP_155035262.1">
    <property type="nucleotide sequence ID" value="NZ_JAYMMG010000027.1"/>
</dbReference>
<evidence type="ECO:0000313" key="3">
    <source>
        <dbReference type="Proteomes" id="UP000488936"/>
    </source>
</evidence>